<feature type="transmembrane region" description="Helical" evidence="14">
    <location>
        <begin position="173"/>
        <end position="193"/>
    </location>
</feature>
<comment type="subcellular location">
    <subcellularLocation>
        <location evidence="2">Cell membrane</location>
        <topology evidence="2">Multi-pass membrane protein</topology>
    </subcellularLocation>
</comment>
<keyword evidence="11 14" id="KW-1133">Transmembrane helix</keyword>
<organism evidence="16 17">
    <name type="scientific">Geosporobacter ferrireducens</name>
    <dbReference type="NCBI Taxonomy" id="1424294"/>
    <lineage>
        <taxon>Bacteria</taxon>
        <taxon>Bacillati</taxon>
        <taxon>Bacillota</taxon>
        <taxon>Clostridia</taxon>
        <taxon>Peptostreptococcales</taxon>
        <taxon>Thermotaleaceae</taxon>
        <taxon>Geosporobacter</taxon>
    </lineage>
</organism>
<dbReference type="InterPro" id="IPR039506">
    <property type="entry name" value="SPOB_a"/>
</dbReference>
<dbReference type="InterPro" id="IPR005467">
    <property type="entry name" value="His_kinase_dom"/>
</dbReference>
<dbReference type="Gene3D" id="3.30.565.10">
    <property type="entry name" value="Histidine kinase-like ATPase, C-terminal domain"/>
    <property type="match status" value="1"/>
</dbReference>
<keyword evidence="6" id="KW-0808">Transferase</keyword>
<evidence type="ECO:0000256" key="5">
    <source>
        <dbReference type="ARBA" id="ARBA00022553"/>
    </source>
</evidence>
<evidence type="ECO:0000256" key="13">
    <source>
        <dbReference type="ARBA" id="ARBA00023136"/>
    </source>
</evidence>
<dbReference type="Proteomes" id="UP000095743">
    <property type="component" value="Chromosome"/>
</dbReference>
<evidence type="ECO:0000313" key="17">
    <source>
        <dbReference type="Proteomes" id="UP000095743"/>
    </source>
</evidence>
<keyword evidence="5" id="KW-0597">Phosphoprotein</keyword>
<dbReference type="PRINTS" id="PR00344">
    <property type="entry name" value="BCTRLSENSOR"/>
</dbReference>
<dbReference type="Gene3D" id="3.30.450.20">
    <property type="entry name" value="PAS domain"/>
    <property type="match status" value="2"/>
</dbReference>
<feature type="transmembrane region" description="Helical" evidence="14">
    <location>
        <begin position="12"/>
        <end position="36"/>
    </location>
</feature>
<dbReference type="InterPro" id="IPR000014">
    <property type="entry name" value="PAS"/>
</dbReference>
<dbReference type="InterPro" id="IPR003594">
    <property type="entry name" value="HATPase_dom"/>
</dbReference>
<feature type="domain" description="Histidine kinase" evidence="15">
    <location>
        <begin position="334"/>
        <end position="528"/>
    </location>
</feature>
<evidence type="ECO:0000256" key="11">
    <source>
        <dbReference type="ARBA" id="ARBA00022989"/>
    </source>
</evidence>
<dbReference type="SUPFAM" id="SSF55874">
    <property type="entry name" value="ATPase domain of HSP90 chaperone/DNA topoisomerase II/histidine kinase"/>
    <property type="match status" value="1"/>
</dbReference>
<protein>
    <recommendedName>
        <fullName evidence="3">histidine kinase</fullName>
        <ecNumber evidence="3">2.7.13.3</ecNumber>
    </recommendedName>
</protein>
<dbReference type="PANTHER" id="PTHR43547">
    <property type="entry name" value="TWO-COMPONENT HISTIDINE KINASE"/>
    <property type="match status" value="1"/>
</dbReference>
<name>A0A1D8GPY5_9FIRM</name>
<evidence type="ECO:0000256" key="8">
    <source>
        <dbReference type="ARBA" id="ARBA00022741"/>
    </source>
</evidence>
<dbReference type="Pfam" id="PF14689">
    <property type="entry name" value="SPOB_a"/>
    <property type="match status" value="1"/>
</dbReference>
<dbReference type="CDD" id="cd00130">
    <property type="entry name" value="PAS"/>
    <property type="match status" value="1"/>
</dbReference>
<evidence type="ECO:0000256" key="9">
    <source>
        <dbReference type="ARBA" id="ARBA00022777"/>
    </source>
</evidence>
<evidence type="ECO:0000313" key="16">
    <source>
        <dbReference type="EMBL" id="AOT73011.1"/>
    </source>
</evidence>
<dbReference type="SUPFAM" id="SSF103190">
    <property type="entry name" value="Sensory domain-like"/>
    <property type="match status" value="1"/>
</dbReference>
<evidence type="ECO:0000256" key="1">
    <source>
        <dbReference type="ARBA" id="ARBA00000085"/>
    </source>
</evidence>
<sequence length="533" mass="59359">MKRYGKATLRIKIIVFTTLTVMVLLAGIGTFSLWYIDNSIHNVLGKNAMNVAKTVSLIRDIQIHVGQARGEWVIQPLVEEIRRATSAEYIVVMDMQGIRYAHPAFSKIGKIFLGGDEKQAFLGKSYISKGEGSTGPSIKAYAPIFRDGQQVGVVVVSMLYPHFTKFLTEIESGFYYILLGGFVLTIFGAAMLAKNIKNQIMGLEPEEIAKLLKERHIILQTVKEGIIAVDNQYRITMINGEGKKILKLTEDVIGRDIREIVHNSHMPEVIVSGIPEHDREHILDNHRAIVANTLPINIKGEVVGAVSSFRDLTELRGLAEQLTGVKRFIDALRAQNHEFLNKLHTIYGLLQLKSYDEAIKYIDSISEIQEEMLGFLAKNIKDDAISGLLLAKYNKMQELKIDFTMDPSSKLSRTEALDTNMLVTIIGNLLENAIDAVSGMEKGKRKVSLTLNDEEEELEIIVTDTGEGIDDIHLSKIFEFGFTTKVGENKGVGLALVKQILDSLEGTIWIDSQTDVGTEAIISIPKKYKVVSQ</sequence>
<dbReference type="KEGG" id="gfe:Gferi_05680"/>
<dbReference type="SUPFAM" id="SSF55890">
    <property type="entry name" value="Sporulation response regulatory protein Spo0B"/>
    <property type="match status" value="1"/>
</dbReference>
<dbReference type="AlphaFoldDB" id="A0A1D8GPY5"/>
<evidence type="ECO:0000256" key="3">
    <source>
        <dbReference type="ARBA" id="ARBA00012438"/>
    </source>
</evidence>
<dbReference type="SUPFAM" id="SSF55785">
    <property type="entry name" value="PYP-like sensor domain (PAS domain)"/>
    <property type="match status" value="1"/>
</dbReference>
<accession>A0A1D8GPY5</accession>
<keyword evidence="4" id="KW-1003">Cell membrane</keyword>
<evidence type="ECO:0000256" key="10">
    <source>
        <dbReference type="ARBA" id="ARBA00022840"/>
    </source>
</evidence>
<dbReference type="Gene3D" id="1.10.287.130">
    <property type="match status" value="1"/>
</dbReference>
<dbReference type="SMART" id="SM00387">
    <property type="entry name" value="HATPase_c"/>
    <property type="match status" value="1"/>
</dbReference>
<dbReference type="GO" id="GO:0000155">
    <property type="term" value="F:phosphorelay sensor kinase activity"/>
    <property type="evidence" value="ECO:0007669"/>
    <property type="project" value="InterPro"/>
</dbReference>
<dbReference type="Pfam" id="PF17203">
    <property type="entry name" value="sCache_3_2"/>
    <property type="match status" value="1"/>
</dbReference>
<dbReference type="Pfam" id="PF02518">
    <property type="entry name" value="HATPase_c"/>
    <property type="match status" value="1"/>
</dbReference>
<dbReference type="FunFam" id="3.30.450.20:FF:000018">
    <property type="entry name" value="Sensor histidine kinase DcuS"/>
    <property type="match status" value="1"/>
</dbReference>
<gene>
    <name evidence="16" type="ORF">Gferi_05680</name>
</gene>
<reference evidence="16 17" key="1">
    <citation type="submission" date="2016-09" db="EMBL/GenBank/DDBJ databases">
        <title>Genomic analysis reveals versatility of anaerobic energy metabolism of Geosporobacter ferrireducens IRF9 of phylum Firmicutes.</title>
        <authorList>
            <person name="Kim S.-J."/>
        </authorList>
    </citation>
    <scope>NUCLEOTIDE SEQUENCE [LARGE SCALE GENOMIC DNA]</scope>
    <source>
        <strain evidence="16 17">IRF9</strain>
    </source>
</reference>
<dbReference type="InterPro" id="IPR036890">
    <property type="entry name" value="HATPase_C_sf"/>
</dbReference>
<dbReference type="PANTHER" id="PTHR43547:SF10">
    <property type="entry name" value="SENSOR HISTIDINE KINASE DCUS"/>
    <property type="match status" value="1"/>
</dbReference>
<keyword evidence="7 14" id="KW-0812">Transmembrane</keyword>
<keyword evidence="17" id="KW-1185">Reference proteome</keyword>
<dbReference type="GO" id="GO:0005524">
    <property type="term" value="F:ATP binding"/>
    <property type="evidence" value="ECO:0007669"/>
    <property type="project" value="UniProtKB-KW"/>
</dbReference>
<dbReference type="InterPro" id="IPR004358">
    <property type="entry name" value="Sig_transdc_His_kin-like_C"/>
</dbReference>
<dbReference type="EMBL" id="CP017269">
    <property type="protein sequence ID" value="AOT73011.1"/>
    <property type="molecule type" value="Genomic_DNA"/>
</dbReference>
<dbReference type="FunFam" id="1.10.287.130:FF:000011">
    <property type="entry name" value="Sensor histidine kinase DcuS"/>
    <property type="match status" value="1"/>
</dbReference>
<evidence type="ECO:0000256" key="7">
    <source>
        <dbReference type="ARBA" id="ARBA00022692"/>
    </source>
</evidence>
<dbReference type="InterPro" id="IPR029151">
    <property type="entry name" value="Sensor-like_sf"/>
</dbReference>
<evidence type="ECO:0000256" key="6">
    <source>
        <dbReference type="ARBA" id="ARBA00022679"/>
    </source>
</evidence>
<dbReference type="PROSITE" id="PS50109">
    <property type="entry name" value="HIS_KIN"/>
    <property type="match status" value="1"/>
</dbReference>
<comment type="catalytic activity">
    <reaction evidence="1">
        <text>ATP + protein L-histidine = ADP + protein N-phospho-L-histidine.</text>
        <dbReference type="EC" id="2.7.13.3"/>
    </reaction>
</comment>
<dbReference type="STRING" id="1424294.Gferi_05680"/>
<keyword evidence="8" id="KW-0547">Nucleotide-binding</keyword>
<dbReference type="Pfam" id="PF13596">
    <property type="entry name" value="PAS_10"/>
    <property type="match status" value="1"/>
</dbReference>
<keyword evidence="12" id="KW-0902">Two-component regulatory system</keyword>
<evidence type="ECO:0000259" key="15">
    <source>
        <dbReference type="PROSITE" id="PS50109"/>
    </source>
</evidence>
<dbReference type="GO" id="GO:0005886">
    <property type="term" value="C:plasma membrane"/>
    <property type="evidence" value="ECO:0007669"/>
    <property type="project" value="UniProtKB-SubCell"/>
</dbReference>
<dbReference type="InterPro" id="IPR016120">
    <property type="entry name" value="Sig_transdc_His_kin_SpoOB"/>
</dbReference>
<proteinExistence type="predicted"/>
<dbReference type="EC" id="2.7.13.3" evidence="3"/>
<evidence type="ECO:0000256" key="2">
    <source>
        <dbReference type="ARBA" id="ARBA00004651"/>
    </source>
</evidence>
<evidence type="ECO:0000256" key="14">
    <source>
        <dbReference type="SAM" id="Phobius"/>
    </source>
</evidence>
<keyword evidence="9" id="KW-0418">Kinase</keyword>
<dbReference type="InterPro" id="IPR033463">
    <property type="entry name" value="sCache_3"/>
</dbReference>
<evidence type="ECO:0000256" key="12">
    <source>
        <dbReference type="ARBA" id="ARBA00023012"/>
    </source>
</evidence>
<dbReference type="InterPro" id="IPR035965">
    <property type="entry name" value="PAS-like_dom_sf"/>
</dbReference>
<evidence type="ECO:0000256" key="4">
    <source>
        <dbReference type="ARBA" id="ARBA00022475"/>
    </source>
</evidence>
<keyword evidence="10" id="KW-0067">ATP-binding</keyword>
<keyword evidence="13 14" id="KW-0472">Membrane</keyword>